<dbReference type="RefSeq" id="WP_144585055.1">
    <property type="nucleotide sequence ID" value="NZ_VJWX01000006.1"/>
</dbReference>
<dbReference type="OrthoDB" id="4963711at2"/>
<dbReference type="EMBL" id="VJWX01000006">
    <property type="protein sequence ID" value="TVT62153.1"/>
    <property type="molecule type" value="Genomic_DNA"/>
</dbReference>
<evidence type="ECO:0000313" key="1">
    <source>
        <dbReference type="EMBL" id="TVT62153.1"/>
    </source>
</evidence>
<organism evidence="1 2">
    <name type="scientific">Amycolatopsis rhizosphaerae</name>
    <dbReference type="NCBI Taxonomy" id="2053003"/>
    <lineage>
        <taxon>Bacteria</taxon>
        <taxon>Bacillati</taxon>
        <taxon>Actinomycetota</taxon>
        <taxon>Actinomycetes</taxon>
        <taxon>Pseudonocardiales</taxon>
        <taxon>Pseudonocardiaceae</taxon>
        <taxon>Amycolatopsis</taxon>
    </lineage>
</organism>
<dbReference type="AlphaFoldDB" id="A0A558DMI7"/>
<reference evidence="1 2" key="1">
    <citation type="submission" date="2019-07" db="EMBL/GenBank/DDBJ databases">
        <authorList>
            <person name="Duangmal K."/>
            <person name="Teo W.F.A."/>
        </authorList>
    </citation>
    <scope>NUCLEOTIDE SEQUENCE [LARGE SCALE GENOMIC DNA]</scope>
    <source>
        <strain evidence="1 2">TBRC 6029</strain>
    </source>
</reference>
<evidence type="ECO:0000313" key="2">
    <source>
        <dbReference type="Proteomes" id="UP000320011"/>
    </source>
</evidence>
<proteinExistence type="predicted"/>
<reference evidence="1 2" key="2">
    <citation type="submission" date="2019-08" db="EMBL/GenBank/DDBJ databases">
        <title>Amycolatopsis acidicola sp. nov., isolated from peat swamp forest soil.</title>
        <authorList>
            <person name="Srisuk N."/>
        </authorList>
    </citation>
    <scope>NUCLEOTIDE SEQUENCE [LARGE SCALE GENOMIC DNA]</scope>
    <source>
        <strain evidence="1 2">TBRC 6029</strain>
    </source>
</reference>
<keyword evidence="2" id="KW-1185">Reference proteome</keyword>
<sequence length="158" mass="17813">MVQVVRSPEVVEAMRRLGAVLSTDLPDCAATLLVHGWDSPSLRELAGHPRDDPWRVDELWGLTLVEFGVDFVPSRAVWLGAAAGYELQLWRAGVQETYETMHRLLELTDWLPPAELPELQRLIGLGDEPSERRGNHLIYVDVQATLVALEQRLNRRVG</sequence>
<dbReference type="Proteomes" id="UP000320011">
    <property type="component" value="Unassembled WGS sequence"/>
</dbReference>
<gene>
    <name evidence="1" type="ORF">FNH05_01380</name>
</gene>
<protein>
    <submittedName>
        <fullName evidence="1">Uncharacterized protein</fullName>
    </submittedName>
</protein>
<comment type="caution">
    <text evidence="1">The sequence shown here is derived from an EMBL/GenBank/DDBJ whole genome shotgun (WGS) entry which is preliminary data.</text>
</comment>
<name>A0A558DMI7_9PSEU</name>
<accession>A0A558DMI7</accession>